<dbReference type="Pfam" id="PF20151">
    <property type="entry name" value="DUF6533"/>
    <property type="match status" value="1"/>
</dbReference>
<keyword evidence="1" id="KW-1133">Transmembrane helix</keyword>
<dbReference type="GeneID" id="63821383"/>
<keyword evidence="4" id="KW-1185">Reference proteome</keyword>
<evidence type="ECO:0000313" key="3">
    <source>
        <dbReference type="EMBL" id="KZT07034.1"/>
    </source>
</evidence>
<evidence type="ECO:0000256" key="1">
    <source>
        <dbReference type="SAM" id="Phobius"/>
    </source>
</evidence>
<feature type="non-terminal residue" evidence="3">
    <location>
        <position position="1"/>
    </location>
</feature>
<evidence type="ECO:0000259" key="2">
    <source>
        <dbReference type="Pfam" id="PF20151"/>
    </source>
</evidence>
<dbReference type="OrthoDB" id="2768862at2759"/>
<organism evidence="3 4">
    <name type="scientific">Laetiporus sulphureus 93-53</name>
    <dbReference type="NCBI Taxonomy" id="1314785"/>
    <lineage>
        <taxon>Eukaryota</taxon>
        <taxon>Fungi</taxon>
        <taxon>Dikarya</taxon>
        <taxon>Basidiomycota</taxon>
        <taxon>Agaricomycotina</taxon>
        <taxon>Agaricomycetes</taxon>
        <taxon>Polyporales</taxon>
        <taxon>Laetiporus</taxon>
    </lineage>
</organism>
<feature type="transmembrane region" description="Helical" evidence="1">
    <location>
        <begin position="45"/>
        <end position="64"/>
    </location>
</feature>
<evidence type="ECO:0000313" key="4">
    <source>
        <dbReference type="Proteomes" id="UP000076871"/>
    </source>
</evidence>
<sequence length="104" mass="11956">ALVLYDYLLTIGDEYHYIWKARLSFSCILFYACRYSAALDCIVTVWSMASFATWSTPTVTFAALRVYEIYNGSKSVFALVLLMSLVNPILTLVSRLNVTRRYFL</sequence>
<keyword evidence="1" id="KW-0472">Membrane</keyword>
<dbReference type="InParanoid" id="A0A165EH07"/>
<protein>
    <recommendedName>
        <fullName evidence="2">DUF6533 domain-containing protein</fullName>
    </recommendedName>
</protein>
<dbReference type="EMBL" id="KV427621">
    <property type="protein sequence ID" value="KZT07034.1"/>
    <property type="molecule type" value="Genomic_DNA"/>
</dbReference>
<name>A0A165EH07_9APHY</name>
<dbReference type="AlphaFoldDB" id="A0A165EH07"/>
<accession>A0A165EH07</accession>
<feature type="transmembrane region" description="Helical" evidence="1">
    <location>
        <begin position="76"/>
        <end position="98"/>
    </location>
</feature>
<proteinExistence type="predicted"/>
<dbReference type="RefSeq" id="XP_040764774.1">
    <property type="nucleotide sequence ID" value="XM_040904353.1"/>
</dbReference>
<keyword evidence="1" id="KW-0812">Transmembrane</keyword>
<feature type="transmembrane region" description="Helical" evidence="1">
    <location>
        <begin position="15"/>
        <end position="33"/>
    </location>
</feature>
<reference evidence="3 4" key="1">
    <citation type="journal article" date="2016" name="Mol. Biol. Evol.">
        <title>Comparative Genomics of Early-Diverging Mushroom-Forming Fungi Provides Insights into the Origins of Lignocellulose Decay Capabilities.</title>
        <authorList>
            <person name="Nagy L.G."/>
            <person name="Riley R."/>
            <person name="Tritt A."/>
            <person name="Adam C."/>
            <person name="Daum C."/>
            <person name="Floudas D."/>
            <person name="Sun H."/>
            <person name="Yadav J.S."/>
            <person name="Pangilinan J."/>
            <person name="Larsson K.H."/>
            <person name="Matsuura K."/>
            <person name="Barry K."/>
            <person name="Labutti K."/>
            <person name="Kuo R."/>
            <person name="Ohm R.A."/>
            <person name="Bhattacharya S.S."/>
            <person name="Shirouzu T."/>
            <person name="Yoshinaga Y."/>
            <person name="Martin F.M."/>
            <person name="Grigoriev I.V."/>
            <person name="Hibbett D.S."/>
        </authorList>
    </citation>
    <scope>NUCLEOTIDE SEQUENCE [LARGE SCALE GENOMIC DNA]</scope>
    <source>
        <strain evidence="3 4">93-53</strain>
    </source>
</reference>
<gene>
    <name evidence="3" type="ORF">LAESUDRAFT_652262</name>
</gene>
<dbReference type="InterPro" id="IPR045340">
    <property type="entry name" value="DUF6533"/>
</dbReference>
<dbReference type="Proteomes" id="UP000076871">
    <property type="component" value="Unassembled WGS sequence"/>
</dbReference>
<feature type="domain" description="DUF6533" evidence="2">
    <location>
        <begin position="1"/>
        <end position="37"/>
    </location>
</feature>